<dbReference type="RefSeq" id="WP_092612514.1">
    <property type="nucleotide sequence ID" value="NZ_FNHU01000017.1"/>
</dbReference>
<dbReference type="EMBL" id="FNHU01000017">
    <property type="protein sequence ID" value="SDN19483.1"/>
    <property type="molecule type" value="Genomic_DNA"/>
</dbReference>
<gene>
    <name evidence="1" type="ORF">SAMN04487766_11728</name>
</gene>
<dbReference type="OrthoDB" id="4411426at2"/>
<sequence>MENNYLEAMGFLADWQATCELLPLPAMVGLPRNDQFNHIVVYADDSGADICLFETADGSPSQSLTVVGPARVSVEGWQVVPGVARLSVLDEDGEEMTRLLIWVDDPHMYPVYGLEADGPVARFRDYRVGAIAVDVEMFDSEEEWKKTQTPISMKDSPVKAMSDDVPDEVYIGPRFVASPWLFALYGGEAGPEDATSPIGMLKAVCNEVAVVTNRLTGNQWYKVNADCGFPITLGLPIDTAPVPHPGSVVDGKAFLTGTTGFWLADHQDPYE</sequence>
<name>A0A1G9ZG80_9ACTO</name>
<accession>A0A1G9ZG80</accession>
<organism evidence="1 2">
    <name type="scientific">Actinomyces ruminicola</name>
    <dbReference type="NCBI Taxonomy" id="332524"/>
    <lineage>
        <taxon>Bacteria</taxon>
        <taxon>Bacillati</taxon>
        <taxon>Actinomycetota</taxon>
        <taxon>Actinomycetes</taxon>
        <taxon>Actinomycetales</taxon>
        <taxon>Actinomycetaceae</taxon>
        <taxon>Actinomyces</taxon>
    </lineage>
</organism>
<evidence type="ECO:0000313" key="1">
    <source>
        <dbReference type="EMBL" id="SDN19483.1"/>
    </source>
</evidence>
<reference evidence="1 2" key="1">
    <citation type="submission" date="2016-10" db="EMBL/GenBank/DDBJ databases">
        <authorList>
            <person name="de Groot N.N."/>
        </authorList>
    </citation>
    <scope>NUCLEOTIDE SEQUENCE [LARGE SCALE GENOMIC DNA]</scope>
    <source>
        <strain evidence="1 2">KPR-7B</strain>
    </source>
</reference>
<protein>
    <submittedName>
        <fullName evidence="1">Uncharacterized protein</fullName>
    </submittedName>
</protein>
<dbReference type="AlphaFoldDB" id="A0A1G9ZG80"/>
<proteinExistence type="predicted"/>
<evidence type="ECO:0000313" key="2">
    <source>
        <dbReference type="Proteomes" id="UP000199671"/>
    </source>
</evidence>
<dbReference type="Proteomes" id="UP000199671">
    <property type="component" value="Unassembled WGS sequence"/>
</dbReference>